<evidence type="ECO:0000313" key="3">
    <source>
        <dbReference type="Proteomes" id="UP001225134"/>
    </source>
</evidence>
<dbReference type="Proteomes" id="UP001225134">
    <property type="component" value="Unassembled WGS sequence"/>
</dbReference>
<dbReference type="SUPFAM" id="SSF82708">
    <property type="entry name" value="R3H domain"/>
    <property type="match status" value="1"/>
</dbReference>
<proteinExistence type="predicted"/>
<accession>A0ABT7HLM9</accession>
<dbReference type="CDD" id="cd02644">
    <property type="entry name" value="R3H_jag"/>
    <property type="match status" value="1"/>
</dbReference>
<feature type="domain" description="R3H" evidence="1">
    <location>
        <begin position="156"/>
        <end position="222"/>
    </location>
</feature>
<dbReference type="SMART" id="SM00393">
    <property type="entry name" value="R3H"/>
    <property type="match status" value="1"/>
</dbReference>
<dbReference type="RefSeq" id="WP_066730011.1">
    <property type="nucleotide sequence ID" value="NZ_CAMPUK010000018.1"/>
</dbReference>
<dbReference type="InterPro" id="IPR034079">
    <property type="entry name" value="R3H_KhpB"/>
</dbReference>
<keyword evidence="3" id="KW-1185">Reference proteome</keyword>
<gene>
    <name evidence="2" type="ORF">QQA45_06415</name>
</gene>
<dbReference type="Pfam" id="PF01424">
    <property type="entry name" value="R3H"/>
    <property type="match status" value="1"/>
</dbReference>
<dbReference type="PANTHER" id="PTHR35800">
    <property type="entry name" value="PROTEIN JAG"/>
    <property type="match status" value="1"/>
</dbReference>
<comment type="caution">
    <text evidence="2">The sequence shown here is derived from an EMBL/GenBank/DDBJ whole genome shotgun (WGS) entry which is preliminary data.</text>
</comment>
<dbReference type="PROSITE" id="PS51061">
    <property type="entry name" value="R3H"/>
    <property type="match status" value="1"/>
</dbReference>
<evidence type="ECO:0000313" key="2">
    <source>
        <dbReference type="EMBL" id="MDK9581124.1"/>
    </source>
</evidence>
<evidence type="ECO:0000259" key="1">
    <source>
        <dbReference type="PROSITE" id="PS51061"/>
    </source>
</evidence>
<dbReference type="Gene3D" id="3.30.1370.50">
    <property type="entry name" value="R3H-like domain"/>
    <property type="match status" value="1"/>
</dbReference>
<organism evidence="2 3">
    <name type="scientific">Sneathia sanguinegens</name>
    <dbReference type="NCBI Taxonomy" id="40543"/>
    <lineage>
        <taxon>Bacteria</taxon>
        <taxon>Fusobacteriati</taxon>
        <taxon>Fusobacteriota</taxon>
        <taxon>Fusobacteriia</taxon>
        <taxon>Fusobacteriales</taxon>
        <taxon>Leptotrichiaceae</taxon>
        <taxon>Sneathia</taxon>
    </lineage>
</organism>
<protein>
    <submittedName>
        <fullName evidence="2">R3H domain-containing nucleic acid-binding protein</fullName>
    </submittedName>
</protein>
<sequence length="226" mass="26491">MNKITLEANNKEELEKLIKENVSLAEDETYSIHEVKKPVKFLFFKAKGKYEISILKKDEIAKVPEKKKEKENKKDENVEDLIKQTFEKFIEVAELDVQIEKITMNSNTIVLNLTGKDVRYLIGEKGIALNSLETLLNAIKTTRNYRIQIDSNNYKAKREETLRNLAQRKAEKVLKYKTNCKLSPMSARERKIIHEEISNYANLKTESYGEEPKRFLVIKYIEEKED</sequence>
<dbReference type="InterPro" id="IPR001374">
    <property type="entry name" value="R3H_dom"/>
</dbReference>
<reference evidence="2 3" key="1">
    <citation type="submission" date="2023-06" db="EMBL/GenBank/DDBJ databases">
        <title>Antibody response to the Sneathia vaginalis cytopathogenic toxin A during pregnancy.</title>
        <authorList>
            <person name="Mccoy Z.T."/>
            <person name="Serrano M.G."/>
            <person name="Spaine K."/>
            <person name="Edwards D.J."/>
            <person name="Buck G.A."/>
            <person name="Jefferson K."/>
        </authorList>
    </citation>
    <scope>NUCLEOTIDE SEQUENCE [LARGE SCALE GENOMIC DNA]</scope>
    <source>
        <strain evidence="2 3">CCUG 42621</strain>
    </source>
</reference>
<name>A0ABT7HLM9_9FUSO</name>
<dbReference type="InterPro" id="IPR015946">
    <property type="entry name" value="KH_dom-like_a/b"/>
</dbReference>
<dbReference type="Gene3D" id="3.30.300.20">
    <property type="match status" value="1"/>
</dbReference>
<dbReference type="InterPro" id="IPR036867">
    <property type="entry name" value="R3H_dom_sf"/>
</dbReference>
<dbReference type="InterPro" id="IPR039247">
    <property type="entry name" value="KhpB"/>
</dbReference>
<dbReference type="PANTHER" id="PTHR35800:SF1">
    <property type="entry name" value="RNA-BINDING PROTEIN KHPB"/>
    <property type="match status" value="1"/>
</dbReference>
<dbReference type="EMBL" id="JASSPP010000012">
    <property type="protein sequence ID" value="MDK9581124.1"/>
    <property type="molecule type" value="Genomic_DNA"/>
</dbReference>